<evidence type="ECO:0000313" key="1">
    <source>
        <dbReference type="EMBL" id="KLT43783.1"/>
    </source>
</evidence>
<accession>A0A0J0XRR5</accession>
<protein>
    <submittedName>
        <fullName evidence="1">Uncharacterized protein</fullName>
    </submittedName>
</protein>
<dbReference type="EMBL" id="KQ087192">
    <property type="protein sequence ID" value="KLT43783.1"/>
    <property type="molecule type" value="Genomic_DNA"/>
</dbReference>
<sequence>MLPIHSSLPCAFWCIRIRCMAQLAGSAAPPSLRFEVEEADFNRILDGLVGDLRFLPLAHFSLPFSTSTSTSTSKLWSEQAQLTTSALTLMASPPSRHFFLQRDCYLSRPG</sequence>
<name>A0A0J0XRR5_9TREE</name>
<dbReference type="Proteomes" id="UP000053611">
    <property type="component" value="Unassembled WGS sequence"/>
</dbReference>
<reference evidence="1 2" key="1">
    <citation type="submission" date="2015-03" db="EMBL/GenBank/DDBJ databases">
        <title>Genomics and transcriptomics of the oil-accumulating basidiomycete yeast T. oleaginosus allow insights into substrate utilization and the diverse evolutionary trajectories of mating systems in fungi.</title>
        <authorList>
            <consortium name="DOE Joint Genome Institute"/>
            <person name="Kourist R."/>
            <person name="Kracht O."/>
            <person name="Bracharz F."/>
            <person name="Lipzen A."/>
            <person name="Nolan M."/>
            <person name="Ohm R."/>
            <person name="Grigoriev I."/>
            <person name="Sun S."/>
            <person name="Heitman J."/>
            <person name="Bruck T."/>
            <person name="Nowrousian M."/>
        </authorList>
    </citation>
    <scope>NUCLEOTIDE SEQUENCE [LARGE SCALE GENOMIC DNA]</scope>
    <source>
        <strain evidence="1 2">IBC0246</strain>
    </source>
</reference>
<proteinExistence type="predicted"/>
<evidence type="ECO:0000313" key="2">
    <source>
        <dbReference type="Proteomes" id="UP000053611"/>
    </source>
</evidence>
<organism evidence="1 2">
    <name type="scientific">Cutaneotrichosporon oleaginosum</name>
    <dbReference type="NCBI Taxonomy" id="879819"/>
    <lineage>
        <taxon>Eukaryota</taxon>
        <taxon>Fungi</taxon>
        <taxon>Dikarya</taxon>
        <taxon>Basidiomycota</taxon>
        <taxon>Agaricomycotina</taxon>
        <taxon>Tremellomycetes</taxon>
        <taxon>Trichosporonales</taxon>
        <taxon>Trichosporonaceae</taxon>
        <taxon>Cutaneotrichosporon</taxon>
    </lineage>
</organism>
<dbReference type="AlphaFoldDB" id="A0A0J0XRR5"/>
<keyword evidence="2" id="KW-1185">Reference proteome</keyword>
<dbReference type="RefSeq" id="XP_018280274.1">
    <property type="nucleotide sequence ID" value="XM_018427178.1"/>
</dbReference>
<gene>
    <name evidence="1" type="ORF">CC85DRAFT_43703</name>
</gene>
<dbReference type="GeneID" id="28987781"/>